<dbReference type="PANTHER" id="PTHR10543:SF89">
    <property type="entry name" value="CAROTENOID 9,10(9',10')-CLEAVAGE DIOXYGENASE 1"/>
    <property type="match status" value="1"/>
</dbReference>
<evidence type="ECO:0000313" key="7">
    <source>
        <dbReference type="EMBL" id="QHT37962.1"/>
    </source>
</evidence>
<feature type="transmembrane region" description="Helical" evidence="6">
    <location>
        <begin position="12"/>
        <end position="32"/>
    </location>
</feature>
<evidence type="ECO:0000256" key="4">
    <source>
        <dbReference type="ARBA" id="ARBA00023002"/>
    </source>
</evidence>
<dbReference type="GO" id="GO:0010436">
    <property type="term" value="F:carotenoid dioxygenase activity"/>
    <property type="evidence" value="ECO:0007669"/>
    <property type="project" value="TreeGrafter"/>
</dbReference>
<keyword evidence="6" id="KW-0472">Membrane</keyword>
<dbReference type="InterPro" id="IPR004294">
    <property type="entry name" value="Carotenoid_Oase"/>
</dbReference>
<evidence type="ECO:0000256" key="2">
    <source>
        <dbReference type="ARBA" id="ARBA00006787"/>
    </source>
</evidence>
<evidence type="ECO:0000256" key="5">
    <source>
        <dbReference type="ARBA" id="ARBA00023004"/>
    </source>
</evidence>
<evidence type="ECO:0000256" key="1">
    <source>
        <dbReference type="ARBA" id="ARBA00001954"/>
    </source>
</evidence>
<sequence>MILLLYINKFHMYIYFFLILLTGVNTFKLDFFKQFKQKTYNKFFLERRFKPVQEEKTITIKHNKKLFKSLENNVYAQVGSNPKYLSNEESYTWLDGDGMIHAIYFNKTSIIYQNKWIETKKFNFENKMNRKIFMNIGNFYDSNGLFNFAIYTIKTVLKMIPLAKGTANTALFKTNNTLFALYEGDMPYELTINKEPFNVSTKSYLELPNMSSLTAHPIKDEKRNLNYMFTYNNYDWVKGLFIFNIFNDKMELLRQKNVSLINNGITHSIATTENKVIVPDMPMKFDHMKLFKFEQPLFFDRDGITRFGIFDIDKLNKPDWYYFDENFYVFHFSRAYETEHEYVIYACLNKNLNLKNIMKFDENNHQQKENSMLREIRINKYTKQTEIKYNRYIEYIKNVDYPYFIDFPQTSKIDPNILYACIFDAREAYIKGVLRIDTRNFSENKPNIFLFPENVFGTAELQTVVIRNKEYLLGFLDDNGQHTISLIDVKDKKIESIDIPARIPPGFHSTIFKI</sequence>
<evidence type="ECO:0008006" key="8">
    <source>
        <dbReference type="Google" id="ProtNLM"/>
    </source>
</evidence>
<dbReference type="Pfam" id="PF03055">
    <property type="entry name" value="RPE65"/>
    <property type="match status" value="1"/>
</dbReference>
<dbReference type="GO" id="GO:0009570">
    <property type="term" value="C:chloroplast stroma"/>
    <property type="evidence" value="ECO:0007669"/>
    <property type="project" value="TreeGrafter"/>
</dbReference>
<proteinExistence type="inferred from homology"/>
<organism evidence="7">
    <name type="scientific">viral metagenome</name>
    <dbReference type="NCBI Taxonomy" id="1070528"/>
    <lineage>
        <taxon>unclassified sequences</taxon>
        <taxon>metagenomes</taxon>
        <taxon>organismal metagenomes</taxon>
    </lineage>
</organism>
<dbReference type="AlphaFoldDB" id="A0A6C0F9T1"/>
<dbReference type="GO" id="GO:0046872">
    <property type="term" value="F:metal ion binding"/>
    <property type="evidence" value="ECO:0007669"/>
    <property type="project" value="UniProtKB-KW"/>
</dbReference>
<protein>
    <recommendedName>
        <fullName evidence="8">Dioxygenase</fullName>
    </recommendedName>
</protein>
<name>A0A6C0F9T1_9ZZZZ</name>
<evidence type="ECO:0000256" key="3">
    <source>
        <dbReference type="ARBA" id="ARBA00022723"/>
    </source>
</evidence>
<keyword evidence="4" id="KW-0560">Oxidoreductase</keyword>
<evidence type="ECO:0000256" key="6">
    <source>
        <dbReference type="SAM" id="Phobius"/>
    </source>
</evidence>
<dbReference type="PANTHER" id="PTHR10543">
    <property type="entry name" value="BETA-CAROTENE DIOXYGENASE"/>
    <property type="match status" value="1"/>
</dbReference>
<accession>A0A6C0F9T1</accession>
<keyword evidence="3" id="KW-0479">Metal-binding</keyword>
<dbReference type="GO" id="GO:0016121">
    <property type="term" value="P:carotene catabolic process"/>
    <property type="evidence" value="ECO:0007669"/>
    <property type="project" value="TreeGrafter"/>
</dbReference>
<keyword evidence="6" id="KW-0812">Transmembrane</keyword>
<keyword evidence="5" id="KW-0408">Iron</keyword>
<keyword evidence="6" id="KW-1133">Transmembrane helix</keyword>
<comment type="similarity">
    <text evidence="2">Belongs to the carotenoid oxygenase family.</text>
</comment>
<dbReference type="EMBL" id="MN738822">
    <property type="protein sequence ID" value="QHT37962.1"/>
    <property type="molecule type" value="Genomic_DNA"/>
</dbReference>
<reference evidence="7" key="1">
    <citation type="journal article" date="2020" name="Nature">
        <title>Giant virus diversity and host interactions through global metagenomics.</title>
        <authorList>
            <person name="Schulz F."/>
            <person name="Roux S."/>
            <person name="Paez-Espino D."/>
            <person name="Jungbluth S."/>
            <person name="Walsh D.A."/>
            <person name="Denef V.J."/>
            <person name="McMahon K.D."/>
            <person name="Konstantinidis K.T."/>
            <person name="Eloe-Fadrosh E.A."/>
            <person name="Kyrpides N.C."/>
            <person name="Woyke T."/>
        </authorList>
    </citation>
    <scope>NUCLEOTIDE SEQUENCE</scope>
    <source>
        <strain evidence="7">GVMAG-S-ERX556049-19</strain>
    </source>
</reference>
<comment type="cofactor">
    <cofactor evidence="1">
        <name>Fe(2+)</name>
        <dbReference type="ChEBI" id="CHEBI:29033"/>
    </cofactor>
</comment>